<dbReference type="InterPro" id="IPR000504">
    <property type="entry name" value="RRM_dom"/>
</dbReference>
<feature type="compositionally biased region" description="Basic residues" evidence="3">
    <location>
        <begin position="195"/>
        <end position="207"/>
    </location>
</feature>
<evidence type="ECO:0000313" key="5">
    <source>
        <dbReference type="EMBL" id="QSL65144.1"/>
    </source>
</evidence>
<feature type="compositionally biased region" description="Basic and acidic residues" evidence="3">
    <location>
        <begin position="209"/>
        <end position="241"/>
    </location>
</feature>
<feature type="domain" description="RRM" evidence="4">
    <location>
        <begin position="118"/>
        <end position="191"/>
    </location>
</feature>
<dbReference type="CDD" id="cd12339">
    <property type="entry name" value="RRM2_SRSF1_4_like"/>
    <property type="match status" value="1"/>
</dbReference>
<keyword evidence="1 2" id="KW-0694">RNA-binding</keyword>
<feature type="region of interest" description="Disordered" evidence="3">
    <location>
        <begin position="191"/>
        <end position="241"/>
    </location>
</feature>
<sequence length="306" mass="36272">MSFPHKRSAVTLSVRLRAPVSETRVYLGNLPRNINRRDIENFFYDYGEIAEIKLMSGFAFVEFKTARDAKDAVQDLDGKRLLGERINIEFARGGRDRRDDYRGRDMEVRYPRPRRTSYRVIVENLSQNVSWQDLKDFMRTAGEVTYADCSRDGSGKGIVEFETEEDLRAAIRKLDGVEFKGSEVVLREDLDVSRPRSRSPRRNRSPRYRTYDRGYDRSYDRGYDRYDRRSPRYRRDDRDNYYRRDDYSSRRAFKDDRYSTAGSYDRTPLRDRSQTRSPVRSSKDFSPREESSRIPAEDSVRVRLNG</sequence>
<feature type="region of interest" description="Disordered" evidence="3">
    <location>
        <begin position="253"/>
        <end position="306"/>
    </location>
</feature>
<dbReference type="Proteomes" id="UP000663699">
    <property type="component" value="Chromosome 5"/>
</dbReference>
<dbReference type="InterPro" id="IPR050374">
    <property type="entry name" value="RRT5_SRSF_SR"/>
</dbReference>
<keyword evidence="6" id="KW-1185">Reference proteome</keyword>
<evidence type="ECO:0000259" key="4">
    <source>
        <dbReference type="PROSITE" id="PS50102"/>
    </source>
</evidence>
<evidence type="ECO:0000256" key="2">
    <source>
        <dbReference type="PROSITE-ProRule" id="PRU00176"/>
    </source>
</evidence>
<dbReference type="AlphaFoldDB" id="A0A899FXX1"/>
<dbReference type="OrthoDB" id="1099063at2759"/>
<protein>
    <recommendedName>
        <fullName evidence="4">RRM domain-containing protein</fullName>
    </recommendedName>
</protein>
<organism evidence="5 6">
    <name type="scientific">Pneumocystis wakefieldiae</name>
    <dbReference type="NCBI Taxonomy" id="38082"/>
    <lineage>
        <taxon>Eukaryota</taxon>
        <taxon>Fungi</taxon>
        <taxon>Dikarya</taxon>
        <taxon>Ascomycota</taxon>
        <taxon>Taphrinomycotina</taxon>
        <taxon>Pneumocystomycetes</taxon>
        <taxon>Pneumocystaceae</taxon>
        <taxon>Pneumocystis</taxon>
    </lineage>
</organism>
<dbReference type="PANTHER" id="PTHR23003">
    <property type="entry name" value="RNA RECOGNITION MOTIF RRM DOMAIN CONTAINING PROTEIN"/>
    <property type="match status" value="1"/>
</dbReference>
<dbReference type="InterPro" id="IPR035979">
    <property type="entry name" value="RBD_domain_sf"/>
</dbReference>
<accession>A0A899FXX1</accession>
<dbReference type="GO" id="GO:0005634">
    <property type="term" value="C:nucleus"/>
    <property type="evidence" value="ECO:0007669"/>
    <property type="project" value="TreeGrafter"/>
</dbReference>
<dbReference type="PANTHER" id="PTHR23003:SF51">
    <property type="entry name" value="SERINE-ARGININE PROTEIN 55"/>
    <property type="match status" value="1"/>
</dbReference>
<dbReference type="GO" id="GO:0003729">
    <property type="term" value="F:mRNA binding"/>
    <property type="evidence" value="ECO:0007669"/>
    <property type="project" value="TreeGrafter"/>
</dbReference>
<dbReference type="SUPFAM" id="SSF54928">
    <property type="entry name" value="RNA-binding domain, RBD"/>
    <property type="match status" value="1"/>
</dbReference>
<dbReference type="SMART" id="SM00360">
    <property type="entry name" value="RRM"/>
    <property type="match status" value="2"/>
</dbReference>
<evidence type="ECO:0000256" key="1">
    <source>
        <dbReference type="ARBA" id="ARBA00022884"/>
    </source>
</evidence>
<reference evidence="5" key="1">
    <citation type="submission" date="2020-06" db="EMBL/GenBank/DDBJ databases">
        <title>Genomes of multiple members of Pneumocystis genus reveal paths to human pathogen Pneumocystis jirovecii.</title>
        <authorList>
            <person name="Cisse O.H."/>
            <person name="Ma L."/>
            <person name="Dekker J."/>
            <person name="Khil P."/>
            <person name="Jo J."/>
            <person name="Brenchley J."/>
            <person name="Blair R."/>
            <person name="Pahar B."/>
            <person name="Chabe M."/>
            <person name="Van Rompay K.A."/>
            <person name="Keesler R."/>
            <person name="Sukura A."/>
            <person name="Hirsch V."/>
            <person name="Kutty G."/>
            <person name="Liu Y."/>
            <person name="Peng L."/>
            <person name="Chen J."/>
            <person name="Song J."/>
            <person name="Weissenbacher-Lang C."/>
            <person name="Xu J."/>
            <person name="Upham N.S."/>
            <person name="Stajich J.E."/>
            <person name="Cuomo C.A."/>
            <person name="Cushion M.T."/>
            <person name="Kovacs J.A."/>
        </authorList>
    </citation>
    <scope>NUCLEOTIDE SEQUENCE</scope>
    <source>
        <strain evidence="5">2A</strain>
    </source>
</reference>
<name>A0A899FXX1_9ASCO</name>
<dbReference type="EMBL" id="CP054536">
    <property type="protein sequence ID" value="QSL65144.1"/>
    <property type="molecule type" value="Genomic_DNA"/>
</dbReference>
<dbReference type="GO" id="GO:0005737">
    <property type="term" value="C:cytoplasm"/>
    <property type="evidence" value="ECO:0007669"/>
    <property type="project" value="TreeGrafter"/>
</dbReference>
<dbReference type="PROSITE" id="PS50102">
    <property type="entry name" value="RRM"/>
    <property type="match status" value="2"/>
</dbReference>
<feature type="domain" description="RRM" evidence="4">
    <location>
        <begin position="23"/>
        <end position="93"/>
    </location>
</feature>
<proteinExistence type="predicted"/>
<evidence type="ECO:0000313" key="6">
    <source>
        <dbReference type="Proteomes" id="UP000663699"/>
    </source>
</evidence>
<dbReference type="Pfam" id="PF00076">
    <property type="entry name" value="RRM_1"/>
    <property type="match status" value="2"/>
</dbReference>
<dbReference type="Gene3D" id="3.30.70.330">
    <property type="match status" value="2"/>
</dbReference>
<gene>
    <name evidence="5" type="ORF">MERGE_002449</name>
</gene>
<dbReference type="InterPro" id="IPR012677">
    <property type="entry name" value="Nucleotide-bd_a/b_plait_sf"/>
</dbReference>
<evidence type="ECO:0000256" key="3">
    <source>
        <dbReference type="SAM" id="MobiDB-lite"/>
    </source>
</evidence>
<feature type="compositionally biased region" description="Basic and acidic residues" evidence="3">
    <location>
        <begin position="281"/>
        <end position="306"/>
    </location>
</feature>